<gene>
    <name evidence="1" type="ORF">DSO57_1004516</name>
</gene>
<accession>A0ACC2RMU3</accession>
<dbReference type="Proteomes" id="UP001165960">
    <property type="component" value="Unassembled WGS sequence"/>
</dbReference>
<keyword evidence="2" id="KW-1185">Reference proteome</keyword>
<evidence type="ECO:0000313" key="1">
    <source>
        <dbReference type="EMBL" id="KAJ9051433.1"/>
    </source>
</evidence>
<comment type="caution">
    <text evidence="1">The sequence shown here is derived from an EMBL/GenBank/DDBJ whole genome shotgun (WGS) entry which is preliminary data.</text>
</comment>
<reference evidence="1" key="1">
    <citation type="submission" date="2022-04" db="EMBL/GenBank/DDBJ databases">
        <title>Genome of the entomopathogenic fungus Entomophthora muscae.</title>
        <authorList>
            <person name="Elya C."/>
            <person name="Lovett B.R."/>
            <person name="Lee E."/>
            <person name="Macias A.M."/>
            <person name="Hajek A.E."/>
            <person name="De Bivort B.L."/>
            <person name="Kasson M.T."/>
            <person name="De Fine Licht H.H."/>
            <person name="Stajich J.E."/>
        </authorList>
    </citation>
    <scope>NUCLEOTIDE SEQUENCE</scope>
    <source>
        <strain evidence="1">Berkeley</strain>
    </source>
</reference>
<evidence type="ECO:0000313" key="2">
    <source>
        <dbReference type="Proteomes" id="UP001165960"/>
    </source>
</evidence>
<protein>
    <submittedName>
        <fullName evidence="1">Uncharacterized protein</fullName>
    </submittedName>
</protein>
<proteinExistence type="predicted"/>
<organism evidence="1 2">
    <name type="scientific">Entomophthora muscae</name>
    <dbReference type="NCBI Taxonomy" id="34485"/>
    <lineage>
        <taxon>Eukaryota</taxon>
        <taxon>Fungi</taxon>
        <taxon>Fungi incertae sedis</taxon>
        <taxon>Zoopagomycota</taxon>
        <taxon>Entomophthoromycotina</taxon>
        <taxon>Entomophthoromycetes</taxon>
        <taxon>Entomophthorales</taxon>
        <taxon>Entomophthoraceae</taxon>
        <taxon>Entomophthora</taxon>
    </lineage>
</organism>
<name>A0ACC2RMU3_9FUNG</name>
<dbReference type="EMBL" id="QTSX02007111">
    <property type="protein sequence ID" value="KAJ9051433.1"/>
    <property type="molecule type" value="Genomic_DNA"/>
</dbReference>
<sequence>MIPENRLGYDFSGIVAGSEKGGCFIKKQPSFQIRRSPTPLPSASPIELCE</sequence>